<sequence length="70" mass="7483">MEIGAGGTPGSPHAELLARRWRVGGSRRGRRAGWPGGRRGGCAPRRRLAAGLAKVARRVRGFYGGMLPLF</sequence>
<accession>A0A6G1CMI6</accession>
<reference evidence="1 2" key="1">
    <citation type="submission" date="2019-11" db="EMBL/GenBank/DDBJ databases">
        <title>Whole genome sequence of Oryza granulata.</title>
        <authorList>
            <person name="Li W."/>
        </authorList>
    </citation>
    <scope>NUCLEOTIDE SEQUENCE [LARGE SCALE GENOMIC DNA]</scope>
    <source>
        <strain evidence="2">cv. Menghai</strain>
        <tissue evidence="1">Leaf</tissue>
    </source>
</reference>
<evidence type="ECO:0000313" key="2">
    <source>
        <dbReference type="Proteomes" id="UP000479710"/>
    </source>
</evidence>
<organism evidence="1 2">
    <name type="scientific">Oryza meyeriana var. granulata</name>
    <dbReference type="NCBI Taxonomy" id="110450"/>
    <lineage>
        <taxon>Eukaryota</taxon>
        <taxon>Viridiplantae</taxon>
        <taxon>Streptophyta</taxon>
        <taxon>Embryophyta</taxon>
        <taxon>Tracheophyta</taxon>
        <taxon>Spermatophyta</taxon>
        <taxon>Magnoliopsida</taxon>
        <taxon>Liliopsida</taxon>
        <taxon>Poales</taxon>
        <taxon>Poaceae</taxon>
        <taxon>BOP clade</taxon>
        <taxon>Oryzoideae</taxon>
        <taxon>Oryzeae</taxon>
        <taxon>Oryzinae</taxon>
        <taxon>Oryza</taxon>
        <taxon>Oryza meyeriana</taxon>
    </lineage>
</organism>
<gene>
    <name evidence="1" type="ORF">E2562_003627</name>
</gene>
<protein>
    <submittedName>
        <fullName evidence="1">Uncharacterized protein</fullName>
    </submittedName>
</protein>
<proteinExistence type="predicted"/>
<keyword evidence="2" id="KW-1185">Reference proteome</keyword>
<name>A0A6G1CMI6_9ORYZ</name>
<dbReference type="AlphaFoldDB" id="A0A6G1CMI6"/>
<dbReference type="Proteomes" id="UP000479710">
    <property type="component" value="Unassembled WGS sequence"/>
</dbReference>
<evidence type="ECO:0000313" key="1">
    <source>
        <dbReference type="EMBL" id="KAF0901678.1"/>
    </source>
</evidence>
<comment type="caution">
    <text evidence="1">The sequence shown here is derived from an EMBL/GenBank/DDBJ whole genome shotgun (WGS) entry which is preliminary data.</text>
</comment>
<dbReference type="EMBL" id="SPHZ02000008">
    <property type="protein sequence ID" value="KAF0901678.1"/>
    <property type="molecule type" value="Genomic_DNA"/>
</dbReference>